<name>A0AAV3M898_9GAMM</name>
<evidence type="ECO:0000313" key="2">
    <source>
        <dbReference type="Proteomes" id="UP000022311"/>
    </source>
</evidence>
<sequence length="362" mass="41623">MILLGRHMRAYDILSLLRDKDVSFRTIQHGLTHNGLASAKGWEAALDYYNEIYDSDSDEIVKKLYLSQLYYGKRTVYFRRLSDVNDKNVKNTVDVINRIFTTTKHKDIKTYKNSYPYILDNKSLFNLKLNNPCPVHIDDNANEIRVVMTYPRAYKQRDTFDINDIDFDGNQPKQLDGYEEIIGIKSGRAQSFDSILFNKLSGVLQIQIDHSRNIINEEIDNANLRYWNMISNEFNTWLKIQSPFEKINLFDKINELYVGSDGLINTLSHSTGTGSVKKERMRRRDEDLRKEKFHQVGLQAINGDTNNYNITKQWDGDCGTALKLTIDAGVAAISQSNPTVNCAIIEGCITESDFNFLVSKVI</sequence>
<proteinExistence type="predicted"/>
<evidence type="ECO:0000313" key="1">
    <source>
        <dbReference type="EMBL" id="EUD12048.1"/>
    </source>
</evidence>
<accession>A0AAV3M898</accession>
<dbReference type="AlphaFoldDB" id="A0AAV3M898"/>
<dbReference type="Proteomes" id="UP000022311">
    <property type="component" value="Unassembled WGS sequence"/>
</dbReference>
<gene>
    <name evidence="1" type="ORF">HMPREF1563_1318</name>
</gene>
<organism evidence="1 2">
    <name type="scientific">Providencia alcalifaciens 205/92</name>
    <dbReference type="NCBI Taxonomy" id="1256988"/>
    <lineage>
        <taxon>Bacteria</taxon>
        <taxon>Pseudomonadati</taxon>
        <taxon>Pseudomonadota</taxon>
        <taxon>Gammaproteobacteria</taxon>
        <taxon>Enterobacterales</taxon>
        <taxon>Morganellaceae</taxon>
        <taxon>Providencia</taxon>
    </lineage>
</organism>
<dbReference type="EMBL" id="JALD01000028">
    <property type="protein sequence ID" value="EUD12048.1"/>
    <property type="molecule type" value="Genomic_DNA"/>
</dbReference>
<comment type="caution">
    <text evidence="1">The sequence shown here is derived from an EMBL/GenBank/DDBJ whole genome shotgun (WGS) entry which is preliminary data.</text>
</comment>
<reference evidence="1 2" key="1">
    <citation type="submission" date="2014-01" db="EMBL/GenBank/DDBJ databases">
        <authorList>
            <person name="Durkin A.S."/>
            <person name="McCorrison J."/>
            <person name="Torralba M."/>
            <person name="Gillis M."/>
            <person name="Haft D.H."/>
            <person name="Methe B."/>
            <person name="Sutton G."/>
            <person name="Nelson K.E."/>
        </authorList>
    </citation>
    <scope>NUCLEOTIDE SEQUENCE [LARGE SCALE GENOMIC DNA]</scope>
    <source>
        <strain evidence="1 2">205/92</strain>
    </source>
</reference>
<protein>
    <submittedName>
        <fullName evidence="1">Uncharacterized protein</fullName>
    </submittedName>
</protein>